<dbReference type="GO" id="GO:0015297">
    <property type="term" value="F:antiporter activity"/>
    <property type="evidence" value="ECO:0007669"/>
    <property type="project" value="UniProtKB-KW"/>
</dbReference>
<comment type="subcellular location">
    <subcellularLocation>
        <location evidence="1">Membrane</location>
        <topology evidence="1">Multi-pass membrane protein</topology>
    </subcellularLocation>
</comment>
<keyword evidence="7 8" id="KW-0472">Membrane</keyword>
<evidence type="ECO:0000259" key="9">
    <source>
        <dbReference type="Pfam" id="PF00999"/>
    </source>
</evidence>
<organism evidence="10 11">
    <name type="scientific">Candidatus Merdivivens pullicola</name>
    <dbReference type="NCBI Taxonomy" id="2840872"/>
    <lineage>
        <taxon>Bacteria</taxon>
        <taxon>Pseudomonadati</taxon>
        <taxon>Bacteroidota</taxon>
        <taxon>Bacteroidia</taxon>
        <taxon>Bacteroidales</taxon>
        <taxon>Muribaculaceae</taxon>
        <taxon>Muribaculaceae incertae sedis</taxon>
        <taxon>Candidatus Merdivivens</taxon>
    </lineage>
</organism>
<feature type="domain" description="Cation/H+ exchanger transmembrane" evidence="9">
    <location>
        <begin position="23"/>
        <end position="391"/>
    </location>
</feature>
<feature type="transmembrane region" description="Helical" evidence="8">
    <location>
        <begin position="240"/>
        <end position="259"/>
    </location>
</feature>
<evidence type="ECO:0000256" key="5">
    <source>
        <dbReference type="ARBA" id="ARBA00022989"/>
    </source>
</evidence>
<comment type="caution">
    <text evidence="10">The sequence shown here is derived from an EMBL/GenBank/DDBJ whole genome shotgun (WGS) entry which is preliminary data.</text>
</comment>
<dbReference type="SUPFAM" id="SSF52402">
    <property type="entry name" value="Adenine nucleotide alpha hydrolases-like"/>
    <property type="match status" value="1"/>
</dbReference>
<protein>
    <submittedName>
        <fullName evidence="10">Cation:proton antiporter</fullName>
    </submittedName>
</protein>
<feature type="transmembrane region" description="Helical" evidence="8">
    <location>
        <begin position="184"/>
        <end position="204"/>
    </location>
</feature>
<feature type="transmembrane region" description="Helical" evidence="8">
    <location>
        <begin position="94"/>
        <end position="113"/>
    </location>
</feature>
<dbReference type="Proteomes" id="UP000823604">
    <property type="component" value="Unassembled WGS sequence"/>
</dbReference>
<evidence type="ECO:0000256" key="2">
    <source>
        <dbReference type="ARBA" id="ARBA00022448"/>
    </source>
</evidence>
<feature type="transmembrane region" description="Helical" evidence="8">
    <location>
        <begin position="271"/>
        <end position="291"/>
    </location>
</feature>
<gene>
    <name evidence="10" type="ORF">IAB81_01095</name>
</gene>
<evidence type="ECO:0000256" key="4">
    <source>
        <dbReference type="ARBA" id="ARBA00022692"/>
    </source>
</evidence>
<feature type="transmembrane region" description="Helical" evidence="8">
    <location>
        <begin position="370"/>
        <end position="388"/>
    </location>
</feature>
<feature type="transmembrane region" description="Helical" evidence="8">
    <location>
        <begin position="70"/>
        <end position="87"/>
    </location>
</feature>
<reference evidence="10" key="2">
    <citation type="journal article" date="2021" name="PeerJ">
        <title>Extensive microbial diversity within the chicken gut microbiome revealed by metagenomics and culture.</title>
        <authorList>
            <person name="Gilroy R."/>
            <person name="Ravi A."/>
            <person name="Getino M."/>
            <person name="Pursley I."/>
            <person name="Horton D.L."/>
            <person name="Alikhan N.F."/>
            <person name="Baker D."/>
            <person name="Gharbi K."/>
            <person name="Hall N."/>
            <person name="Watson M."/>
            <person name="Adriaenssens E.M."/>
            <person name="Foster-Nyarko E."/>
            <person name="Jarju S."/>
            <person name="Secka A."/>
            <person name="Antonio M."/>
            <person name="Oren A."/>
            <person name="Chaudhuri R.R."/>
            <person name="La Ragione R."/>
            <person name="Hildebrand F."/>
            <person name="Pallen M.J."/>
        </authorList>
    </citation>
    <scope>NUCLEOTIDE SEQUENCE</scope>
    <source>
        <strain evidence="10">B1-8020</strain>
    </source>
</reference>
<dbReference type="GO" id="GO:0016020">
    <property type="term" value="C:membrane"/>
    <property type="evidence" value="ECO:0007669"/>
    <property type="project" value="UniProtKB-SubCell"/>
</dbReference>
<evidence type="ECO:0000256" key="1">
    <source>
        <dbReference type="ARBA" id="ARBA00004141"/>
    </source>
</evidence>
<feature type="transmembrane region" description="Helical" evidence="8">
    <location>
        <begin position="119"/>
        <end position="143"/>
    </location>
</feature>
<dbReference type="AlphaFoldDB" id="A0A9D9II35"/>
<keyword evidence="5 8" id="KW-1133">Transmembrane helix</keyword>
<dbReference type="Gene3D" id="3.40.50.12370">
    <property type="match status" value="1"/>
</dbReference>
<evidence type="ECO:0000256" key="6">
    <source>
        <dbReference type="ARBA" id="ARBA00023065"/>
    </source>
</evidence>
<dbReference type="InterPro" id="IPR006153">
    <property type="entry name" value="Cation/H_exchanger_TM"/>
</dbReference>
<feature type="transmembrane region" description="Helical" evidence="8">
    <location>
        <begin position="303"/>
        <end position="323"/>
    </location>
</feature>
<evidence type="ECO:0000256" key="7">
    <source>
        <dbReference type="ARBA" id="ARBA00023136"/>
    </source>
</evidence>
<proteinExistence type="predicted"/>
<accession>A0A9D9II35</accession>
<dbReference type="EMBL" id="JADIMA010000010">
    <property type="protein sequence ID" value="MBO8472213.1"/>
    <property type="molecule type" value="Genomic_DNA"/>
</dbReference>
<keyword evidence="3" id="KW-0050">Antiport</keyword>
<feature type="transmembrane region" description="Helical" evidence="8">
    <location>
        <begin position="155"/>
        <end position="178"/>
    </location>
</feature>
<dbReference type="PANTHER" id="PTHR43562">
    <property type="entry name" value="NAPA-TYPE SODIUM/HYDROGEN ANTIPORTER"/>
    <property type="match status" value="1"/>
</dbReference>
<sequence length="684" mass="74148">MNWTDLNLPITDPTWIFLTVLGIILFAPMLFNKLRIPNIIGMILAGVLIGEHGLNILARDSSFELFGNVGLYYIMFLAGLEINTAHLKRNRNKTLVLGLLAFLIPITLGFAVNTSYLKYGAATSLLLASMCASYTLVSYPIVLRLGVSKQRSVSITVGATAITDTLTLIVLAVISGIFGGTTGGLFWLWLIVKVLVVGAIIIYCFPRLARWFFRKYDDTAIQFLFVLVLLFLAAGLMEVAGLEGILGAFLAGILLNRFIPGISPLKNHIEFVGNVLFIPYFLIGVGMLINLKVIFGHGDALKVALVMMTCALAGKWIAAFLTQKIFGMKAIERRLMYGLSTSQAAATLAAALVGYNIIMPDGNRLFGDDILNGTVLLILVTCIVSSVITERTSRKMAVENAGADSGTDAASHPEKVLIPLANPDTVKDLVCFSIAMRDNAGGGELYALSIINDEGNGNRMRAASASNLDNAAKVAASSNVDLKKLTRYDLNIASGIIHTVKEQDITSVIIGLRRDSGVKKPSLLSDFAVNLLKGINCEVFVMRMLVPINTLKKIVVAVPPKAEYEAGFARWTGHLCRLGRALDKKLHFYCIPETEEALQALISEKYPGAECDFALLPAEDGLQSLAGQVDGDSLMVVVSSRAGSISYDSSHERLPRVLGKDFPHTSLVLLYPEKFDDSAHSLRL</sequence>
<keyword evidence="4 8" id="KW-0812">Transmembrane</keyword>
<dbReference type="GO" id="GO:1902600">
    <property type="term" value="P:proton transmembrane transport"/>
    <property type="evidence" value="ECO:0007669"/>
    <property type="project" value="InterPro"/>
</dbReference>
<feature type="transmembrane region" description="Helical" evidence="8">
    <location>
        <begin position="15"/>
        <end position="32"/>
    </location>
</feature>
<evidence type="ECO:0000256" key="3">
    <source>
        <dbReference type="ARBA" id="ARBA00022449"/>
    </source>
</evidence>
<dbReference type="Gene3D" id="1.20.1530.20">
    <property type="match status" value="1"/>
</dbReference>
<feature type="transmembrane region" description="Helical" evidence="8">
    <location>
        <begin position="335"/>
        <end position="358"/>
    </location>
</feature>
<dbReference type="InterPro" id="IPR038770">
    <property type="entry name" value="Na+/solute_symporter_sf"/>
</dbReference>
<name>A0A9D9II35_9BACT</name>
<evidence type="ECO:0000313" key="10">
    <source>
        <dbReference type="EMBL" id="MBO8472213.1"/>
    </source>
</evidence>
<dbReference type="Pfam" id="PF00999">
    <property type="entry name" value="Na_H_Exchanger"/>
    <property type="match status" value="1"/>
</dbReference>
<evidence type="ECO:0000256" key="8">
    <source>
        <dbReference type="SAM" id="Phobius"/>
    </source>
</evidence>
<evidence type="ECO:0000313" key="11">
    <source>
        <dbReference type="Proteomes" id="UP000823604"/>
    </source>
</evidence>
<keyword evidence="2" id="KW-0813">Transport</keyword>
<reference evidence="10" key="1">
    <citation type="submission" date="2020-10" db="EMBL/GenBank/DDBJ databases">
        <authorList>
            <person name="Gilroy R."/>
        </authorList>
    </citation>
    <scope>NUCLEOTIDE SEQUENCE</scope>
    <source>
        <strain evidence="10">B1-8020</strain>
    </source>
</reference>
<keyword evidence="6" id="KW-0406">Ion transport</keyword>
<dbReference type="PANTHER" id="PTHR43562:SF4">
    <property type="entry name" value="NA(+)_H(+) ANTIPORTER NHAS5"/>
    <property type="match status" value="1"/>
</dbReference>
<feature type="transmembrane region" description="Helical" evidence="8">
    <location>
        <begin position="39"/>
        <end position="58"/>
    </location>
</feature>